<reference evidence="7 8" key="1">
    <citation type="submission" date="2017-08" db="EMBL/GenBank/DDBJ databases">
        <title>Acidophilic green algal genome provides insights into adaptation to an acidic environment.</title>
        <authorList>
            <person name="Hirooka S."/>
            <person name="Hirose Y."/>
            <person name="Kanesaki Y."/>
            <person name="Higuchi S."/>
            <person name="Fujiwara T."/>
            <person name="Onuma R."/>
            <person name="Era A."/>
            <person name="Ohbayashi R."/>
            <person name="Uzuka A."/>
            <person name="Nozaki H."/>
            <person name="Yoshikawa H."/>
            <person name="Miyagishima S.Y."/>
        </authorList>
    </citation>
    <scope>NUCLEOTIDE SEQUENCE [LARGE SCALE GENOMIC DNA]</scope>
    <source>
        <strain evidence="7 8">NIES-2499</strain>
    </source>
</reference>
<feature type="active site" description="Charge relay system" evidence="4">
    <location>
        <position position="144"/>
    </location>
</feature>
<name>A0A250X346_9CHLO</name>
<dbReference type="InterPro" id="IPR030400">
    <property type="entry name" value="Sedolisin_dom"/>
</dbReference>
<evidence type="ECO:0000256" key="5">
    <source>
        <dbReference type="SAM" id="MobiDB-lite"/>
    </source>
</evidence>
<dbReference type="InterPro" id="IPR036852">
    <property type="entry name" value="Peptidase_S8/S53_dom_sf"/>
</dbReference>
<dbReference type="SUPFAM" id="SSF52743">
    <property type="entry name" value="Subtilisin-like"/>
    <property type="match status" value="1"/>
</dbReference>
<sequence>MRIEGCLCVITCSSSSLILDDSLQIIRDSVPFTPPPGWFLILAGRRAAHCQQSSALIPSQLQQAYYQQIAPSQCNTIAIIDPGTNNVSSVLSDLATYRSTFGLSPAQITLYNQYGQPLQTSNARAPGYCSVTTDSAQITEQQLDLQMVSAMCPCCPLVYYAANSDASDDLFQAVQTAVANATALNTRVVSISWGALESQAKITDQIDAYLFNHTGLVFMAASGDTGYHVSYPASSQFVTSVGGTALNVDAYGNRVSEVLWTSGGSPGSGCSAYISRPAWQPLGACGNKRTVTDISATAGGVQIYAQGVWIISGGTSSAAPIISAMYAGGYFGDVNSMSYNSLAGSFYPGGLNHDRLYDITTGGSTQGCTATISSAYLCTALPGYDGPTGNGAPSVNSSMQFPPSPGLRPPSPPAPPSPAEAPPRVQSAAILIPIILSSCLATALYRMVV</sequence>
<dbReference type="Pfam" id="PF00082">
    <property type="entry name" value="Peptidase_S8"/>
    <property type="match status" value="1"/>
</dbReference>
<comment type="cofactor">
    <cofactor evidence="4">
        <name>Ca(2+)</name>
        <dbReference type="ChEBI" id="CHEBI:29108"/>
    </cofactor>
    <text evidence="4">Binds 1 Ca(2+) ion per subunit.</text>
</comment>
<evidence type="ECO:0000256" key="1">
    <source>
        <dbReference type="ARBA" id="ARBA00022670"/>
    </source>
</evidence>
<dbReference type="InterPro" id="IPR000209">
    <property type="entry name" value="Peptidase_S8/S53_dom"/>
</dbReference>
<feature type="active site" description="Charge relay system" evidence="4">
    <location>
        <position position="316"/>
    </location>
</feature>
<evidence type="ECO:0000256" key="4">
    <source>
        <dbReference type="PROSITE-ProRule" id="PRU01032"/>
    </source>
</evidence>
<keyword evidence="8" id="KW-1185">Reference proteome</keyword>
<comment type="caution">
    <text evidence="7">The sequence shown here is derived from an EMBL/GenBank/DDBJ whole genome shotgun (WGS) entry which is preliminary data.</text>
</comment>
<proteinExistence type="predicted"/>
<keyword evidence="2 4" id="KW-0378">Hydrolase</keyword>
<evidence type="ECO:0000256" key="2">
    <source>
        <dbReference type="ARBA" id="ARBA00022801"/>
    </source>
</evidence>
<feature type="compositionally biased region" description="Pro residues" evidence="5">
    <location>
        <begin position="402"/>
        <end position="421"/>
    </location>
</feature>
<keyword evidence="4" id="KW-0106">Calcium</keyword>
<keyword evidence="3 4" id="KW-0720">Serine protease</keyword>
<feature type="region of interest" description="Disordered" evidence="5">
    <location>
        <begin position="389"/>
        <end position="422"/>
    </location>
</feature>
<evidence type="ECO:0000259" key="6">
    <source>
        <dbReference type="PROSITE" id="PS51695"/>
    </source>
</evidence>
<dbReference type="AlphaFoldDB" id="A0A250X346"/>
<keyword evidence="4" id="KW-0479">Metal-binding</keyword>
<dbReference type="GO" id="GO:0046872">
    <property type="term" value="F:metal ion binding"/>
    <property type="evidence" value="ECO:0007669"/>
    <property type="project" value="UniProtKB-UniRule"/>
</dbReference>
<feature type="binding site" evidence="4">
    <location>
        <position position="358"/>
    </location>
    <ligand>
        <name>Ca(2+)</name>
        <dbReference type="ChEBI" id="CHEBI:29108"/>
    </ligand>
</feature>
<dbReference type="PANTHER" id="PTHR14218:SF15">
    <property type="entry name" value="TRIPEPTIDYL-PEPTIDASE 1"/>
    <property type="match status" value="1"/>
</dbReference>
<accession>A0A250X346</accession>
<dbReference type="OrthoDB" id="409122at2759"/>
<dbReference type="GO" id="GO:0008240">
    <property type="term" value="F:tripeptidyl-peptidase activity"/>
    <property type="evidence" value="ECO:0007669"/>
    <property type="project" value="TreeGrafter"/>
</dbReference>
<organism evidence="7 8">
    <name type="scientific">Chlamydomonas eustigma</name>
    <dbReference type="NCBI Taxonomy" id="1157962"/>
    <lineage>
        <taxon>Eukaryota</taxon>
        <taxon>Viridiplantae</taxon>
        <taxon>Chlorophyta</taxon>
        <taxon>core chlorophytes</taxon>
        <taxon>Chlorophyceae</taxon>
        <taxon>CS clade</taxon>
        <taxon>Chlamydomonadales</taxon>
        <taxon>Chlamydomonadaceae</taxon>
        <taxon>Chlamydomonas</taxon>
    </lineage>
</organism>
<keyword evidence="1 4" id="KW-0645">Protease</keyword>
<dbReference type="PANTHER" id="PTHR14218">
    <property type="entry name" value="PROTEASE S8 TRIPEPTIDYL PEPTIDASE I CLN2"/>
    <property type="match status" value="1"/>
</dbReference>
<gene>
    <name evidence="7" type="ORF">CEUSTIGMA_g4805.t1</name>
</gene>
<dbReference type="GO" id="GO:0006508">
    <property type="term" value="P:proteolysis"/>
    <property type="evidence" value="ECO:0007669"/>
    <property type="project" value="UniProtKB-KW"/>
</dbReference>
<feature type="active site" description="Charge relay system" evidence="4">
    <location>
        <position position="140"/>
    </location>
</feature>
<dbReference type="EMBL" id="BEGY01000024">
    <property type="protein sequence ID" value="GAX77359.1"/>
    <property type="molecule type" value="Genomic_DNA"/>
</dbReference>
<dbReference type="Gene3D" id="3.40.50.200">
    <property type="entry name" value="Peptidase S8/S53 domain"/>
    <property type="match status" value="1"/>
</dbReference>
<protein>
    <recommendedName>
        <fullName evidence="6">Peptidase S53 domain-containing protein</fullName>
    </recommendedName>
</protein>
<dbReference type="Proteomes" id="UP000232323">
    <property type="component" value="Unassembled WGS sequence"/>
</dbReference>
<feature type="domain" description="Peptidase S53" evidence="6">
    <location>
        <begin position="55"/>
        <end position="405"/>
    </location>
</feature>
<feature type="binding site" evidence="4">
    <location>
        <position position="383"/>
    </location>
    <ligand>
        <name>Ca(2+)</name>
        <dbReference type="ChEBI" id="CHEBI:29108"/>
    </ligand>
</feature>
<feature type="binding site" evidence="4">
    <location>
        <position position="385"/>
    </location>
    <ligand>
        <name>Ca(2+)</name>
        <dbReference type="ChEBI" id="CHEBI:29108"/>
    </ligand>
</feature>
<dbReference type="InterPro" id="IPR050819">
    <property type="entry name" value="Tripeptidyl-peptidase_I"/>
</dbReference>
<dbReference type="InterPro" id="IPR023828">
    <property type="entry name" value="Peptidase_S8_Ser-AS"/>
</dbReference>
<feature type="binding site" evidence="4">
    <location>
        <position position="359"/>
    </location>
    <ligand>
        <name>Ca(2+)</name>
        <dbReference type="ChEBI" id="CHEBI:29108"/>
    </ligand>
</feature>
<dbReference type="PROSITE" id="PS51695">
    <property type="entry name" value="SEDOLISIN"/>
    <property type="match status" value="1"/>
</dbReference>
<evidence type="ECO:0000313" key="7">
    <source>
        <dbReference type="EMBL" id="GAX77359.1"/>
    </source>
</evidence>
<evidence type="ECO:0000256" key="3">
    <source>
        <dbReference type="ARBA" id="ARBA00022825"/>
    </source>
</evidence>
<feature type="compositionally biased region" description="Polar residues" evidence="5">
    <location>
        <begin position="391"/>
        <end position="401"/>
    </location>
</feature>
<evidence type="ECO:0000313" key="8">
    <source>
        <dbReference type="Proteomes" id="UP000232323"/>
    </source>
</evidence>
<dbReference type="PROSITE" id="PS00138">
    <property type="entry name" value="SUBTILASE_SER"/>
    <property type="match status" value="1"/>
</dbReference>
<dbReference type="GO" id="GO:0004252">
    <property type="term" value="F:serine-type endopeptidase activity"/>
    <property type="evidence" value="ECO:0007669"/>
    <property type="project" value="UniProtKB-UniRule"/>
</dbReference>